<sequence length="319" mass="32893">MFRRLLPAAIAAFLSCGAYAQEFPTKPVRIVVPLAPGGSGDVLARIVGEHLGTRWGQPVVVENRPGAGGNIGAEYVARSPGDGYTLLLGTLGIHAASAIYPRLNYDPARELAPVTVLGELPNVIVVNPQVPAQNLRELVALARARPGGLSFGSAGNGSSTHMAGELFLLTAGVQIAHVPYRGSGPALNDLVAGNIQLMFENLPTIPPLAQAGSVRPLAVTSATRSPAMPDVPTVGEAGVPGYVATAWLALAAPASVPAPLLERINADTRAVLADPAVVQRLAGLGITPVGGTVAESRAFFASETEKWNRVIQAAGIRLN</sequence>
<dbReference type="EMBL" id="SACL01000005">
    <property type="protein sequence ID" value="RVT95744.1"/>
    <property type="molecule type" value="Genomic_DNA"/>
</dbReference>
<reference evidence="3 4" key="1">
    <citation type="submission" date="2019-01" db="EMBL/GenBank/DDBJ databases">
        <authorList>
            <person name="Chen W.-M."/>
        </authorList>
    </citation>
    <scope>NUCLEOTIDE SEQUENCE [LARGE SCALE GENOMIC DNA]</scope>
    <source>
        <strain evidence="3 4">CCP-6</strain>
    </source>
</reference>
<evidence type="ECO:0000313" key="4">
    <source>
        <dbReference type="Proteomes" id="UP000282957"/>
    </source>
</evidence>
<evidence type="ECO:0000256" key="2">
    <source>
        <dbReference type="SAM" id="SignalP"/>
    </source>
</evidence>
<comment type="caution">
    <text evidence="3">The sequence shown here is derived from an EMBL/GenBank/DDBJ whole genome shotgun (WGS) entry which is preliminary data.</text>
</comment>
<keyword evidence="4" id="KW-1185">Reference proteome</keyword>
<dbReference type="PANTHER" id="PTHR42928:SF5">
    <property type="entry name" value="BLR1237 PROTEIN"/>
    <property type="match status" value="1"/>
</dbReference>
<dbReference type="AlphaFoldDB" id="A0A437MDK8"/>
<comment type="similarity">
    <text evidence="1">Belongs to the UPF0065 (bug) family.</text>
</comment>
<protein>
    <submittedName>
        <fullName evidence="3">Tripartite tricarboxylate transporter substrate binding protein</fullName>
    </submittedName>
</protein>
<dbReference type="PROSITE" id="PS51257">
    <property type="entry name" value="PROKAR_LIPOPROTEIN"/>
    <property type="match status" value="1"/>
</dbReference>
<dbReference type="Gene3D" id="3.40.190.150">
    <property type="entry name" value="Bordetella uptake gene, domain 1"/>
    <property type="match status" value="1"/>
</dbReference>
<name>A0A437MDK8_9PROT</name>
<feature type="signal peptide" evidence="2">
    <location>
        <begin position="1"/>
        <end position="20"/>
    </location>
</feature>
<keyword evidence="2" id="KW-0732">Signal</keyword>
<feature type="chain" id="PRO_5019368112" evidence="2">
    <location>
        <begin position="21"/>
        <end position="319"/>
    </location>
</feature>
<dbReference type="InterPro" id="IPR042100">
    <property type="entry name" value="Bug_dom1"/>
</dbReference>
<evidence type="ECO:0000313" key="3">
    <source>
        <dbReference type="EMBL" id="RVT95744.1"/>
    </source>
</evidence>
<evidence type="ECO:0000256" key="1">
    <source>
        <dbReference type="ARBA" id="ARBA00006987"/>
    </source>
</evidence>
<organism evidence="3 4">
    <name type="scientific">Rhodovarius crocodyli</name>
    <dbReference type="NCBI Taxonomy" id="1979269"/>
    <lineage>
        <taxon>Bacteria</taxon>
        <taxon>Pseudomonadati</taxon>
        <taxon>Pseudomonadota</taxon>
        <taxon>Alphaproteobacteria</taxon>
        <taxon>Acetobacterales</taxon>
        <taxon>Roseomonadaceae</taxon>
        <taxon>Rhodovarius</taxon>
    </lineage>
</organism>
<gene>
    <name evidence="3" type="ORF">EOD42_16265</name>
</gene>
<dbReference type="CDD" id="cd13578">
    <property type="entry name" value="PBP2_Bug27"/>
    <property type="match status" value="1"/>
</dbReference>
<proteinExistence type="inferred from homology"/>
<dbReference type="Pfam" id="PF03401">
    <property type="entry name" value="TctC"/>
    <property type="match status" value="1"/>
</dbReference>
<dbReference type="RefSeq" id="WP_127788605.1">
    <property type="nucleotide sequence ID" value="NZ_SACL01000005.1"/>
</dbReference>
<dbReference type="Proteomes" id="UP000282957">
    <property type="component" value="Unassembled WGS sequence"/>
</dbReference>
<dbReference type="PIRSF" id="PIRSF017082">
    <property type="entry name" value="YflP"/>
    <property type="match status" value="1"/>
</dbReference>
<dbReference type="PANTHER" id="PTHR42928">
    <property type="entry name" value="TRICARBOXYLATE-BINDING PROTEIN"/>
    <property type="match status" value="1"/>
</dbReference>
<dbReference type="OrthoDB" id="8443386at2"/>
<dbReference type="Gene3D" id="3.40.190.10">
    <property type="entry name" value="Periplasmic binding protein-like II"/>
    <property type="match status" value="1"/>
</dbReference>
<dbReference type="SUPFAM" id="SSF53850">
    <property type="entry name" value="Periplasmic binding protein-like II"/>
    <property type="match status" value="1"/>
</dbReference>
<accession>A0A437MDK8</accession>
<dbReference type="InterPro" id="IPR005064">
    <property type="entry name" value="BUG"/>
</dbReference>